<evidence type="ECO:0008006" key="5">
    <source>
        <dbReference type="Google" id="ProtNLM"/>
    </source>
</evidence>
<organism evidence="3 4">
    <name type="scientific">Muraenolepis orangiensis</name>
    <name type="common">Patagonian moray cod</name>
    <dbReference type="NCBI Taxonomy" id="630683"/>
    <lineage>
        <taxon>Eukaryota</taxon>
        <taxon>Metazoa</taxon>
        <taxon>Chordata</taxon>
        <taxon>Craniata</taxon>
        <taxon>Vertebrata</taxon>
        <taxon>Euteleostomi</taxon>
        <taxon>Actinopterygii</taxon>
        <taxon>Neopterygii</taxon>
        <taxon>Teleostei</taxon>
        <taxon>Neoteleostei</taxon>
        <taxon>Acanthomorphata</taxon>
        <taxon>Zeiogadaria</taxon>
        <taxon>Gadariae</taxon>
        <taxon>Gadiformes</taxon>
        <taxon>Muraenolepidoidei</taxon>
        <taxon>Muraenolepididae</taxon>
        <taxon>Muraenolepis</taxon>
    </lineage>
</organism>
<dbReference type="InterPro" id="IPR036259">
    <property type="entry name" value="MFS_trans_sf"/>
</dbReference>
<accession>A0A9Q0DU46</accession>
<dbReference type="EMBL" id="JANIIK010000112">
    <property type="protein sequence ID" value="KAJ3593210.1"/>
    <property type="molecule type" value="Genomic_DNA"/>
</dbReference>
<dbReference type="GO" id="GO:0022857">
    <property type="term" value="F:transmembrane transporter activity"/>
    <property type="evidence" value="ECO:0007669"/>
    <property type="project" value="InterPro"/>
</dbReference>
<dbReference type="PANTHER" id="PTHR24002:SF3">
    <property type="entry name" value="SOLUTE CARRIER FAMILY 22 MEMBER 18"/>
    <property type="match status" value="1"/>
</dbReference>
<feature type="transmembrane region" description="Helical" evidence="2">
    <location>
        <begin position="71"/>
        <end position="88"/>
    </location>
</feature>
<dbReference type="GO" id="GO:0005635">
    <property type="term" value="C:nuclear envelope"/>
    <property type="evidence" value="ECO:0007669"/>
    <property type="project" value="TreeGrafter"/>
</dbReference>
<gene>
    <name evidence="3" type="ORF">NHX12_005546</name>
</gene>
<dbReference type="GO" id="GO:0016020">
    <property type="term" value="C:membrane"/>
    <property type="evidence" value="ECO:0007669"/>
    <property type="project" value="UniProtKB-SubCell"/>
</dbReference>
<dbReference type="Proteomes" id="UP001148018">
    <property type="component" value="Unassembled WGS sequence"/>
</dbReference>
<dbReference type="InterPro" id="IPR011701">
    <property type="entry name" value="MFS"/>
</dbReference>
<keyword evidence="2" id="KW-1133">Transmembrane helix</keyword>
<dbReference type="PANTHER" id="PTHR24002">
    <property type="entry name" value="SOLUTE CARRIER FAMILY 22 MEMBER 18"/>
    <property type="match status" value="1"/>
</dbReference>
<dbReference type="OrthoDB" id="440553at2759"/>
<protein>
    <recommendedName>
        <fullName evidence="5">Solute carrier family 22 member 18</fullName>
    </recommendedName>
</protein>
<sequence>MEQSIATKKKEIPGNSVQQADGFYPHNRSRVIYAAYIIAALDITWMFLQFSVTPAIQGLVIGRITTKYSEGSLLLISVGVSAVVGLTQAAMQNVFHFCLTVFPMVFSLSLFNVITDSMLTNAVPSSDTGTMMGLCSSVQSLLLTVAPTIGGFLYEKHGVPSLGLIQCGVNCVVLVYLLQYGLKRHQPKHRE</sequence>
<comment type="caution">
    <text evidence="3">The sequence shown here is derived from an EMBL/GenBank/DDBJ whole genome shotgun (WGS) entry which is preliminary data.</text>
</comment>
<feature type="transmembrane region" description="Helical" evidence="2">
    <location>
        <begin position="160"/>
        <end position="182"/>
    </location>
</feature>
<feature type="transmembrane region" description="Helical" evidence="2">
    <location>
        <begin position="31"/>
        <end position="50"/>
    </location>
</feature>
<evidence type="ECO:0000313" key="4">
    <source>
        <dbReference type="Proteomes" id="UP001148018"/>
    </source>
</evidence>
<proteinExistence type="predicted"/>
<dbReference type="AlphaFoldDB" id="A0A9Q0DU46"/>
<keyword evidence="4" id="KW-1185">Reference proteome</keyword>
<name>A0A9Q0DU46_9TELE</name>
<dbReference type="SUPFAM" id="SSF103473">
    <property type="entry name" value="MFS general substrate transporter"/>
    <property type="match status" value="1"/>
</dbReference>
<comment type="subcellular location">
    <subcellularLocation>
        <location evidence="1">Membrane</location>
        <topology evidence="1">Multi-pass membrane protein</topology>
    </subcellularLocation>
</comment>
<evidence type="ECO:0000256" key="1">
    <source>
        <dbReference type="ARBA" id="ARBA00004141"/>
    </source>
</evidence>
<keyword evidence="2" id="KW-0472">Membrane</keyword>
<feature type="transmembrane region" description="Helical" evidence="2">
    <location>
        <begin position="94"/>
        <end position="114"/>
    </location>
</feature>
<dbReference type="Pfam" id="PF07690">
    <property type="entry name" value="MFS_1"/>
    <property type="match status" value="1"/>
</dbReference>
<evidence type="ECO:0000256" key="2">
    <source>
        <dbReference type="SAM" id="Phobius"/>
    </source>
</evidence>
<keyword evidence="2" id="KW-0812">Transmembrane</keyword>
<reference evidence="3" key="1">
    <citation type="submission" date="2022-07" db="EMBL/GenBank/DDBJ databases">
        <title>Chromosome-level genome of Muraenolepis orangiensis.</title>
        <authorList>
            <person name="Kim J."/>
        </authorList>
    </citation>
    <scope>NUCLEOTIDE SEQUENCE</scope>
    <source>
        <strain evidence="3">KU_S4_2022</strain>
        <tissue evidence="3">Muscle</tissue>
    </source>
</reference>
<feature type="transmembrane region" description="Helical" evidence="2">
    <location>
        <begin position="134"/>
        <end position="154"/>
    </location>
</feature>
<dbReference type="Gene3D" id="1.20.1250.20">
    <property type="entry name" value="MFS general substrate transporter like domains"/>
    <property type="match status" value="1"/>
</dbReference>
<evidence type="ECO:0000313" key="3">
    <source>
        <dbReference type="EMBL" id="KAJ3593210.1"/>
    </source>
</evidence>